<organism evidence="13 14">
    <name type="scientific">Ruania alba</name>
    <dbReference type="NCBI Taxonomy" id="648782"/>
    <lineage>
        <taxon>Bacteria</taxon>
        <taxon>Bacillati</taxon>
        <taxon>Actinomycetota</taxon>
        <taxon>Actinomycetes</taxon>
        <taxon>Micrococcales</taxon>
        <taxon>Ruaniaceae</taxon>
        <taxon>Ruania</taxon>
    </lineage>
</organism>
<evidence type="ECO:0000256" key="2">
    <source>
        <dbReference type="ARBA" id="ARBA00012980"/>
    </source>
</evidence>
<dbReference type="CDD" id="cd01672">
    <property type="entry name" value="TMPK"/>
    <property type="match status" value="1"/>
</dbReference>
<dbReference type="Pfam" id="PF02223">
    <property type="entry name" value="Thymidylate_kin"/>
    <property type="match status" value="1"/>
</dbReference>
<dbReference type="InterPro" id="IPR039430">
    <property type="entry name" value="Thymidylate_kin-like_dom"/>
</dbReference>
<comment type="similarity">
    <text evidence="1 11">Belongs to the thymidylate kinase family.</text>
</comment>
<keyword evidence="14" id="KW-1185">Reference proteome</keyword>
<evidence type="ECO:0000256" key="10">
    <source>
        <dbReference type="ARBA" id="ARBA00057735"/>
    </source>
</evidence>
<dbReference type="GO" id="GO:0006227">
    <property type="term" value="P:dUDP biosynthetic process"/>
    <property type="evidence" value="ECO:0007669"/>
    <property type="project" value="TreeGrafter"/>
</dbReference>
<evidence type="ECO:0000313" key="14">
    <source>
        <dbReference type="Proteomes" id="UP000199220"/>
    </source>
</evidence>
<dbReference type="PROSITE" id="PS01331">
    <property type="entry name" value="THYMIDYLATE_KINASE"/>
    <property type="match status" value="1"/>
</dbReference>
<dbReference type="Gene3D" id="3.40.50.300">
    <property type="entry name" value="P-loop containing nucleotide triphosphate hydrolases"/>
    <property type="match status" value="1"/>
</dbReference>
<dbReference type="AlphaFoldDB" id="A0A1H5MQX9"/>
<gene>
    <name evidence="11" type="primary">tmk</name>
    <name evidence="13" type="ORF">SAMN04488554_3559</name>
</gene>
<evidence type="ECO:0000256" key="8">
    <source>
        <dbReference type="ARBA" id="ARBA00022840"/>
    </source>
</evidence>
<dbReference type="EC" id="2.7.4.9" evidence="2 11"/>
<comment type="function">
    <text evidence="10 11">Phosphorylation of dTMP to form dTDP in both de novo and salvage pathways of dTTP synthesis.</text>
</comment>
<dbReference type="FunFam" id="3.40.50.300:FF:000225">
    <property type="entry name" value="Thymidylate kinase"/>
    <property type="match status" value="1"/>
</dbReference>
<proteinExistence type="inferred from homology"/>
<sequence>MTSGLFISFEGGDGAGKSTQLSRLADWIEQATTREVVRTREPGGTAVGQTLREVLLHGQDLGPRTEALLFAADRAHHVDSLIRPALDRGAVVLTDRYLDSSVAYQAGGRTLLPAEVEQLSLWGTEHLLPAVTVLLDLDPVHLPERIKGDPDRLERAGAEFHVRTRQAFLDRASADPQRWLVMDASGPKDQVAAAIRHHVAPLLGVTP</sequence>
<dbReference type="InterPro" id="IPR018094">
    <property type="entry name" value="Thymidylate_kinase"/>
</dbReference>
<dbReference type="GO" id="GO:0004798">
    <property type="term" value="F:dTMP kinase activity"/>
    <property type="evidence" value="ECO:0007669"/>
    <property type="project" value="UniProtKB-UniRule"/>
</dbReference>
<keyword evidence="6 11" id="KW-0547">Nucleotide-binding</keyword>
<accession>A0A1H5MQX9</accession>
<comment type="catalytic activity">
    <reaction evidence="9 11">
        <text>dTMP + ATP = dTDP + ADP</text>
        <dbReference type="Rhea" id="RHEA:13517"/>
        <dbReference type="ChEBI" id="CHEBI:30616"/>
        <dbReference type="ChEBI" id="CHEBI:58369"/>
        <dbReference type="ChEBI" id="CHEBI:63528"/>
        <dbReference type="ChEBI" id="CHEBI:456216"/>
        <dbReference type="EC" id="2.7.4.9"/>
    </reaction>
</comment>
<dbReference type="Proteomes" id="UP000199220">
    <property type="component" value="Unassembled WGS sequence"/>
</dbReference>
<evidence type="ECO:0000256" key="9">
    <source>
        <dbReference type="ARBA" id="ARBA00048743"/>
    </source>
</evidence>
<dbReference type="GO" id="GO:0005524">
    <property type="term" value="F:ATP binding"/>
    <property type="evidence" value="ECO:0007669"/>
    <property type="project" value="UniProtKB-UniRule"/>
</dbReference>
<dbReference type="GO" id="GO:0006235">
    <property type="term" value="P:dTTP biosynthetic process"/>
    <property type="evidence" value="ECO:0007669"/>
    <property type="project" value="UniProtKB-UniRule"/>
</dbReference>
<keyword evidence="7 11" id="KW-0418">Kinase</keyword>
<evidence type="ECO:0000256" key="7">
    <source>
        <dbReference type="ARBA" id="ARBA00022777"/>
    </source>
</evidence>
<evidence type="ECO:0000256" key="11">
    <source>
        <dbReference type="HAMAP-Rule" id="MF_00165"/>
    </source>
</evidence>
<evidence type="ECO:0000256" key="6">
    <source>
        <dbReference type="ARBA" id="ARBA00022741"/>
    </source>
</evidence>
<keyword evidence="4 11" id="KW-0808">Transferase</keyword>
<evidence type="ECO:0000259" key="12">
    <source>
        <dbReference type="Pfam" id="PF02223"/>
    </source>
</evidence>
<dbReference type="GO" id="GO:0006233">
    <property type="term" value="P:dTDP biosynthetic process"/>
    <property type="evidence" value="ECO:0007669"/>
    <property type="project" value="InterPro"/>
</dbReference>
<evidence type="ECO:0000256" key="4">
    <source>
        <dbReference type="ARBA" id="ARBA00022679"/>
    </source>
</evidence>
<keyword evidence="8 11" id="KW-0067">ATP-binding</keyword>
<evidence type="ECO:0000256" key="3">
    <source>
        <dbReference type="ARBA" id="ARBA00017144"/>
    </source>
</evidence>
<dbReference type="GO" id="GO:0005829">
    <property type="term" value="C:cytosol"/>
    <property type="evidence" value="ECO:0007669"/>
    <property type="project" value="TreeGrafter"/>
</dbReference>
<dbReference type="HAMAP" id="MF_00165">
    <property type="entry name" value="Thymidylate_kinase"/>
    <property type="match status" value="1"/>
</dbReference>
<dbReference type="PANTHER" id="PTHR10344">
    <property type="entry name" value="THYMIDYLATE KINASE"/>
    <property type="match status" value="1"/>
</dbReference>
<feature type="domain" description="Thymidylate kinase-like" evidence="12">
    <location>
        <begin position="9"/>
        <end position="195"/>
    </location>
</feature>
<dbReference type="EMBL" id="FNTX01000002">
    <property type="protein sequence ID" value="SEE91550.1"/>
    <property type="molecule type" value="Genomic_DNA"/>
</dbReference>
<evidence type="ECO:0000313" key="13">
    <source>
        <dbReference type="EMBL" id="SEE91550.1"/>
    </source>
</evidence>
<dbReference type="PANTHER" id="PTHR10344:SF4">
    <property type="entry name" value="UMP-CMP KINASE 2, MITOCHONDRIAL"/>
    <property type="match status" value="1"/>
</dbReference>
<dbReference type="InterPro" id="IPR027417">
    <property type="entry name" value="P-loop_NTPase"/>
</dbReference>
<keyword evidence="5 11" id="KW-0545">Nucleotide biosynthesis</keyword>
<dbReference type="OrthoDB" id="9774907at2"/>
<reference evidence="14" key="1">
    <citation type="submission" date="2016-10" db="EMBL/GenBank/DDBJ databases">
        <authorList>
            <person name="Varghese N."/>
            <person name="Submissions S."/>
        </authorList>
    </citation>
    <scope>NUCLEOTIDE SEQUENCE [LARGE SCALE GENOMIC DNA]</scope>
    <source>
        <strain evidence="14">DSM 21368</strain>
    </source>
</reference>
<dbReference type="InterPro" id="IPR018095">
    <property type="entry name" value="Thymidylate_kin_CS"/>
</dbReference>
<evidence type="ECO:0000256" key="1">
    <source>
        <dbReference type="ARBA" id="ARBA00009776"/>
    </source>
</evidence>
<evidence type="ECO:0000256" key="5">
    <source>
        <dbReference type="ARBA" id="ARBA00022727"/>
    </source>
</evidence>
<dbReference type="NCBIfam" id="TIGR00041">
    <property type="entry name" value="DTMP_kinase"/>
    <property type="match status" value="1"/>
</dbReference>
<protein>
    <recommendedName>
        <fullName evidence="3 11">Thymidylate kinase</fullName>
        <ecNumber evidence="2 11">2.7.4.9</ecNumber>
    </recommendedName>
    <alternativeName>
        <fullName evidence="11">dTMP kinase</fullName>
    </alternativeName>
</protein>
<dbReference type="SUPFAM" id="SSF52540">
    <property type="entry name" value="P-loop containing nucleoside triphosphate hydrolases"/>
    <property type="match status" value="1"/>
</dbReference>
<dbReference type="STRING" id="648782.SAMN04488554_3559"/>
<name>A0A1H5MQX9_9MICO</name>
<dbReference type="RefSeq" id="WP_089774330.1">
    <property type="nucleotide sequence ID" value="NZ_FNTX01000002.1"/>
</dbReference>
<feature type="binding site" evidence="11">
    <location>
        <begin position="11"/>
        <end position="18"/>
    </location>
    <ligand>
        <name>ATP</name>
        <dbReference type="ChEBI" id="CHEBI:30616"/>
    </ligand>
</feature>